<sequence length="195" mass="22537">MVDTMSELFFSGGLEVEDLVDWVEERWQEETRSRSKMESIGKLTLSIPVYLPLMTLSTEFELFEQLRPLQRKSYDNENRFLSPKPVIMLKPHSELLGKITSCNISVFLLDERGTPLCPQEQQYMSGPCGEETTITTPHLRTSSMSIRVSHRLAEIRASLCFIVDYETEDQTKSRCVITSNCFNFVRNRRRTKGAK</sequence>
<proteinExistence type="predicted"/>
<keyword evidence="2" id="KW-1185">Reference proteome</keyword>
<protein>
    <submittedName>
        <fullName evidence="1">Uncharacterized protein</fullName>
    </submittedName>
</protein>
<dbReference type="InParanoid" id="A0A2P6N9X0"/>
<comment type="caution">
    <text evidence="1">The sequence shown here is derived from an EMBL/GenBank/DDBJ whole genome shotgun (WGS) entry which is preliminary data.</text>
</comment>
<name>A0A2P6N9X0_9EUKA</name>
<dbReference type="AlphaFoldDB" id="A0A2P6N9X0"/>
<evidence type="ECO:0000313" key="2">
    <source>
        <dbReference type="Proteomes" id="UP000241769"/>
    </source>
</evidence>
<organism evidence="1 2">
    <name type="scientific">Planoprotostelium fungivorum</name>
    <dbReference type="NCBI Taxonomy" id="1890364"/>
    <lineage>
        <taxon>Eukaryota</taxon>
        <taxon>Amoebozoa</taxon>
        <taxon>Evosea</taxon>
        <taxon>Variosea</taxon>
        <taxon>Cavosteliida</taxon>
        <taxon>Cavosteliaceae</taxon>
        <taxon>Planoprotostelium</taxon>
    </lineage>
</organism>
<dbReference type="EMBL" id="MDYQ01000139">
    <property type="protein sequence ID" value="PRP80756.1"/>
    <property type="molecule type" value="Genomic_DNA"/>
</dbReference>
<gene>
    <name evidence="1" type="ORF">PROFUN_11496</name>
</gene>
<accession>A0A2P6N9X0</accession>
<reference evidence="1 2" key="1">
    <citation type="journal article" date="2018" name="Genome Biol. Evol.">
        <title>Multiple Roots of Fruiting Body Formation in Amoebozoa.</title>
        <authorList>
            <person name="Hillmann F."/>
            <person name="Forbes G."/>
            <person name="Novohradska S."/>
            <person name="Ferling I."/>
            <person name="Riege K."/>
            <person name="Groth M."/>
            <person name="Westermann M."/>
            <person name="Marz M."/>
            <person name="Spaller T."/>
            <person name="Winckler T."/>
            <person name="Schaap P."/>
            <person name="Glockner G."/>
        </authorList>
    </citation>
    <scope>NUCLEOTIDE SEQUENCE [LARGE SCALE GENOMIC DNA]</scope>
    <source>
        <strain evidence="1 2">Jena</strain>
    </source>
</reference>
<evidence type="ECO:0000313" key="1">
    <source>
        <dbReference type="EMBL" id="PRP80756.1"/>
    </source>
</evidence>
<dbReference type="Proteomes" id="UP000241769">
    <property type="component" value="Unassembled WGS sequence"/>
</dbReference>